<protein>
    <submittedName>
        <fullName evidence="1">Uncharacterized protein</fullName>
    </submittedName>
</protein>
<reference evidence="1 2" key="1">
    <citation type="journal article" date="2007" name="J. Bacteriol.">
        <title>The complete genome sequence of Roseobacter denitrificans reveals a mixotrophic rather than photosynthetic metabolism.</title>
        <authorList>
            <person name="Swingley W.D."/>
            <person name="Sadekar S."/>
            <person name="Mastrian S.D."/>
            <person name="Matthies H.J."/>
            <person name="Hao J."/>
            <person name="Ramos H."/>
            <person name="Acharya C.R."/>
            <person name="Conrad A.L."/>
            <person name="Taylor H.L."/>
            <person name="Dejesa L.C."/>
            <person name="Shah M.K."/>
            <person name="O'huallachain M.E."/>
            <person name="Lince M.T."/>
            <person name="Blankenship R.E."/>
            <person name="Beatty J.T."/>
            <person name="Touchman J.W."/>
        </authorList>
    </citation>
    <scope>NUCLEOTIDE SEQUENCE [LARGE SCALE GENOMIC DNA]</scope>
    <source>
        <strain evidence="2">ATCC 33942 / OCh 114</strain>
    </source>
</reference>
<dbReference type="HOGENOM" id="CLU_2901409_0_0_5"/>
<evidence type="ECO:0000313" key="2">
    <source>
        <dbReference type="Proteomes" id="UP000007029"/>
    </source>
</evidence>
<dbReference type="Proteomes" id="UP000007029">
    <property type="component" value="Chromosome"/>
</dbReference>
<evidence type="ECO:0000313" key="1">
    <source>
        <dbReference type="EMBL" id="ABG33082.1"/>
    </source>
</evidence>
<accession>Q162L1</accession>
<gene>
    <name evidence="1" type="ordered locus">RD1_3604</name>
</gene>
<name>Q162L1_ROSDO</name>
<proteinExistence type="predicted"/>
<organism evidence="1 2">
    <name type="scientific">Roseobacter denitrificans (strain ATCC 33942 / OCh 114)</name>
    <name type="common">Erythrobacter sp. (strain OCh 114)</name>
    <name type="synonym">Roseobacter denitrificans</name>
    <dbReference type="NCBI Taxonomy" id="375451"/>
    <lineage>
        <taxon>Bacteria</taxon>
        <taxon>Pseudomonadati</taxon>
        <taxon>Pseudomonadota</taxon>
        <taxon>Alphaproteobacteria</taxon>
        <taxon>Rhodobacterales</taxon>
        <taxon>Roseobacteraceae</taxon>
        <taxon>Roseobacter</taxon>
    </lineage>
</organism>
<dbReference type="KEGG" id="rde:RD1_3604"/>
<dbReference type="STRING" id="375451.RD1_3604"/>
<sequence length="62" mass="6866">MRRSQMVIPYPDWSLFHSLEHGSAKTILLGSARVQTGSAIIRFAQHNPLPTDTSTKASCEKP</sequence>
<keyword evidence="2" id="KW-1185">Reference proteome</keyword>
<dbReference type="AlphaFoldDB" id="Q162L1"/>
<dbReference type="EMBL" id="CP000362">
    <property type="protein sequence ID" value="ABG33082.1"/>
    <property type="molecule type" value="Genomic_DNA"/>
</dbReference>